<keyword evidence="3 10" id="KW-0479">Metal-binding</keyword>
<evidence type="ECO:0000256" key="1">
    <source>
        <dbReference type="ARBA" id="ARBA00012726"/>
    </source>
</evidence>
<keyword evidence="5 9" id="KW-0342">GTP-binding</keyword>
<feature type="binding site" evidence="9">
    <location>
        <begin position="130"/>
        <end position="131"/>
    </location>
    <ligand>
        <name>GMP</name>
        <dbReference type="ChEBI" id="CHEBI:58115"/>
    </ligand>
</feature>
<feature type="compositionally biased region" description="Basic residues" evidence="11">
    <location>
        <begin position="263"/>
        <end position="284"/>
    </location>
</feature>
<dbReference type="PANTHER" id="PTHR43749">
    <property type="entry name" value="RNA-SPLICING LIGASE RTCB"/>
    <property type="match status" value="1"/>
</dbReference>
<evidence type="ECO:0000256" key="9">
    <source>
        <dbReference type="PIRSR" id="PIRSR601233-2"/>
    </source>
</evidence>
<feature type="binding site" evidence="10">
    <location>
        <position position="130"/>
    </location>
    <ligand>
        <name>Mn(2+)</name>
        <dbReference type="ChEBI" id="CHEBI:29035"/>
        <label>2</label>
    </ligand>
</feature>
<protein>
    <recommendedName>
        <fullName evidence="1">3'-phosphate/5'-hydroxy nucleic acid ligase</fullName>
        <ecNumber evidence="1">6.5.1.8</ecNumber>
    </recommendedName>
</protein>
<feature type="binding site" evidence="10">
    <location>
        <position position="6"/>
    </location>
    <ligand>
        <name>Mn(2+)</name>
        <dbReference type="ChEBI" id="CHEBI:29035"/>
        <label>1</label>
    </ligand>
</feature>
<feature type="binding site" evidence="9">
    <location>
        <position position="256"/>
    </location>
    <ligand>
        <name>GMP</name>
        <dbReference type="ChEBI" id="CHEBI:58115"/>
    </ligand>
</feature>
<evidence type="ECO:0000256" key="5">
    <source>
        <dbReference type="ARBA" id="ARBA00023134"/>
    </source>
</evidence>
<feature type="binding site" evidence="9">
    <location>
        <begin position="5"/>
        <end position="9"/>
    </location>
    <ligand>
        <name>GMP</name>
        <dbReference type="ChEBI" id="CHEBI:58115"/>
    </ligand>
</feature>
<evidence type="ECO:0000256" key="11">
    <source>
        <dbReference type="SAM" id="MobiDB-lite"/>
    </source>
</evidence>
<keyword evidence="6 10" id="KW-0464">Manganese</keyword>
<dbReference type="Pfam" id="PF01139">
    <property type="entry name" value="RtcB"/>
    <property type="match status" value="1"/>
</dbReference>
<feature type="binding site" evidence="9">
    <location>
        <begin position="162"/>
        <end position="165"/>
    </location>
    <ligand>
        <name>GMP</name>
        <dbReference type="ChEBI" id="CHEBI:58115"/>
    </ligand>
</feature>
<dbReference type="InterPro" id="IPR052915">
    <property type="entry name" value="RtcB-like"/>
</dbReference>
<dbReference type="GO" id="GO:0003909">
    <property type="term" value="F:DNA ligase activity"/>
    <property type="evidence" value="ECO:0007669"/>
    <property type="project" value="TreeGrafter"/>
</dbReference>
<dbReference type="GO" id="GO:0030145">
    <property type="term" value="F:manganese ion binding"/>
    <property type="evidence" value="ECO:0007669"/>
    <property type="project" value="TreeGrafter"/>
</dbReference>
<evidence type="ECO:0000256" key="7">
    <source>
        <dbReference type="ARBA" id="ARBA00047746"/>
    </source>
</evidence>
<sequence>MGGGNHFLEVVYDDTPAQQVWCLLHSGSRHVGNTTALHYDRLARTWLMEQQQQSSSSLSHSETTTSIRQFHGIHYMPMDSQAGQDYLTDMEWCQKYAHANRQAMQTIMLQIMEKVTGKQAEWDRAVNIHHNYCQCETCGNQKLWITRKGATSAQKDEWGIIPGSMGSYSYITRGKGQALSWNSSSHGAGRTMSRTRAKQSISQNAFERSMDGVVCDTHEAVRDEAPQAYKDLDMVMTQQASLTEIVYKLKPLINVKGFETTKSQRKNGSKNKQKSKDKKKRGRK</sequence>
<dbReference type="InterPro" id="IPR036025">
    <property type="entry name" value="RtcB-like_sf"/>
</dbReference>
<dbReference type="GO" id="GO:0042245">
    <property type="term" value="P:RNA repair"/>
    <property type="evidence" value="ECO:0007669"/>
    <property type="project" value="TreeGrafter"/>
</dbReference>
<dbReference type="GO" id="GO:0005525">
    <property type="term" value="F:GTP binding"/>
    <property type="evidence" value="ECO:0007669"/>
    <property type="project" value="UniProtKB-KW"/>
</dbReference>
<evidence type="ECO:0000256" key="2">
    <source>
        <dbReference type="ARBA" id="ARBA00022598"/>
    </source>
</evidence>
<evidence type="ECO:0000256" key="6">
    <source>
        <dbReference type="ARBA" id="ARBA00023211"/>
    </source>
</evidence>
<accession>A0A7S2YCT6</accession>
<feature type="binding site" evidence="9">
    <location>
        <begin position="186"/>
        <end position="189"/>
    </location>
    <ligand>
        <name>GMP</name>
        <dbReference type="ChEBI" id="CHEBI:58115"/>
    </ligand>
</feature>
<reference evidence="12" key="1">
    <citation type="submission" date="2021-01" db="EMBL/GenBank/DDBJ databases">
        <authorList>
            <person name="Corre E."/>
            <person name="Pelletier E."/>
            <person name="Niang G."/>
            <person name="Scheremetjew M."/>
            <person name="Finn R."/>
            <person name="Kale V."/>
            <person name="Holt S."/>
            <person name="Cochrane G."/>
            <person name="Meng A."/>
            <person name="Brown T."/>
            <person name="Cohen L."/>
        </authorList>
    </citation>
    <scope>NUCLEOTIDE SEQUENCE</scope>
    <source>
        <strain evidence="12">CCMP125</strain>
    </source>
</reference>
<evidence type="ECO:0000256" key="4">
    <source>
        <dbReference type="ARBA" id="ARBA00022741"/>
    </source>
</evidence>
<evidence type="ECO:0000313" key="12">
    <source>
        <dbReference type="EMBL" id="CAD9967799.1"/>
    </source>
</evidence>
<dbReference type="GO" id="GO:0006281">
    <property type="term" value="P:DNA repair"/>
    <property type="evidence" value="ECO:0007669"/>
    <property type="project" value="TreeGrafter"/>
</dbReference>
<gene>
    <name evidence="12" type="ORF">APAL1065_LOCUS12945</name>
</gene>
<feature type="binding site" evidence="9">
    <location>
        <position position="169"/>
    </location>
    <ligand>
        <name>GMP</name>
        <dbReference type="ChEBI" id="CHEBI:58115"/>
    </ligand>
</feature>
<proteinExistence type="predicted"/>
<organism evidence="12">
    <name type="scientific">Entomoneis paludosa</name>
    <dbReference type="NCBI Taxonomy" id="265537"/>
    <lineage>
        <taxon>Eukaryota</taxon>
        <taxon>Sar</taxon>
        <taxon>Stramenopiles</taxon>
        <taxon>Ochrophyta</taxon>
        <taxon>Bacillariophyta</taxon>
        <taxon>Bacillariophyceae</taxon>
        <taxon>Bacillariophycidae</taxon>
        <taxon>Entomoneidaceae</taxon>
        <taxon>Entomoneis</taxon>
    </lineage>
</organism>
<evidence type="ECO:0000256" key="3">
    <source>
        <dbReference type="ARBA" id="ARBA00022723"/>
    </source>
</evidence>
<feature type="active site" description="GMP-histidine intermediate" evidence="8">
    <location>
        <position position="186"/>
    </location>
</feature>
<name>A0A7S2YCT6_9STRA</name>
<comment type="cofactor">
    <cofactor evidence="10">
        <name>Mn(2+)</name>
        <dbReference type="ChEBI" id="CHEBI:29035"/>
    </cofactor>
    <text evidence="10">Binds 2 manganese ions per subunit.</text>
</comment>
<dbReference type="AlphaFoldDB" id="A0A7S2YCT6"/>
<dbReference type="Gene3D" id="3.90.1860.10">
    <property type="entry name" value="tRNA-splicing ligase RtcB"/>
    <property type="match status" value="1"/>
</dbReference>
<dbReference type="GO" id="GO:0170057">
    <property type="term" value="F:RNA ligase (GTP) activity"/>
    <property type="evidence" value="ECO:0007669"/>
    <property type="project" value="UniProtKB-EC"/>
</dbReference>
<dbReference type="PANTHER" id="PTHR43749:SF2">
    <property type="entry name" value="RNA-SPLICING LIGASE RTCB"/>
    <property type="match status" value="1"/>
</dbReference>
<dbReference type="EMBL" id="HBHT01019300">
    <property type="protein sequence ID" value="CAD9967799.1"/>
    <property type="molecule type" value="Transcribed_RNA"/>
</dbReference>
<dbReference type="GO" id="GO:0006396">
    <property type="term" value="P:RNA processing"/>
    <property type="evidence" value="ECO:0007669"/>
    <property type="project" value="InterPro"/>
</dbReference>
<feature type="region of interest" description="Disordered" evidence="11">
    <location>
        <begin position="257"/>
        <end position="284"/>
    </location>
</feature>
<feature type="binding site" evidence="10">
    <location>
        <position position="25"/>
    </location>
    <ligand>
        <name>Mn(2+)</name>
        <dbReference type="ChEBI" id="CHEBI:29035"/>
        <label>2</label>
    </ligand>
</feature>
<dbReference type="InterPro" id="IPR001233">
    <property type="entry name" value="RtcB"/>
</dbReference>
<keyword evidence="2" id="KW-0436">Ligase</keyword>
<dbReference type="EC" id="6.5.1.8" evidence="1"/>
<evidence type="ECO:0000256" key="8">
    <source>
        <dbReference type="PIRSR" id="PIRSR601233-1"/>
    </source>
</evidence>
<dbReference type="SUPFAM" id="SSF103365">
    <property type="entry name" value="Hypothetical protein PH1602"/>
    <property type="match status" value="1"/>
</dbReference>
<evidence type="ECO:0000256" key="10">
    <source>
        <dbReference type="PIRSR" id="PIRSR601233-3"/>
    </source>
</evidence>
<comment type="catalytic activity">
    <reaction evidence="7">
        <text>a 3'-end 3'-phospho-ribonucleotide-RNA + a 5'-end dephospho-ribonucleoside-RNA + GTP = a ribonucleotidyl-ribonucleotide-RNA + GMP + diphosphate</text>
        <dbReference type="Rhea" id="RHEA:68076"/>
        <dbReference type="Rhea" id="RHEA-COMP:10463"/>
        <dbReference type="Rhea" id="RHEA-COMP:13936"/>
        <dbReference type="Rhea" id="RHEA-COMP:17355"/>
        <dbReference type="ChEBI" id="CHEBI:33019"/>
        <dbReference type="ChEBI" id="CHEBI:37565"/>
        <dbReference type="ChEBI" id="CHEBI:58115"/>
        <dbReference type="ChEBI" id="CHEBI:83062"/>
        <dbReference type="ChEBI" id="CHEBI:138284"/>
        <dbReference type="ChEBI" id="CHEBI:173118"/>
        <dbReference type="EC" id="6.5.1.8"/>
    </reaction>
</comment>
<keyword evidence="4 9" id="KW-0547">Nucleotide-binding</keyword>